<sequence>MSQTVSRPDKSIFSAIRLMHACPSIIRVSYSMLGVSSRVSLRFYYFHACSDVKTVLHFDIRKGCKIQGIHLEMSREMRELLKQRREEARKNNKRME</sequence>
<proteinExistence type="predicted"/>
<evidence type="ECO:0000313" key="1">
    <source>
        <dbReference type="EMBL" id="GEU51165.1"/>
    </source>
</evidence>
<dbReference type="EMBL" id="BKCJ010002824">
    <property type="protein sequence ID" value="GEU51165.1"/>
    <property type="molecule type" value="Genomic_DNA"/>
</dbReference>
<protein>
    <submittedName>
        <fullName evidence="1">Uncharacterized protein</fullName>
    </submittedName>
</protein>
<name>A0A6L2KT09_TANCI</name>
<organism evidence="1">
    <name type="scientific">Tanacetum cinerariifolium</name>
    <name type="common">Dalmatian daisy</name>
    <name type="synonym">Chrysanthemum cinerariifolium</name>
    <dbReference type="NCBI Taxonomy" id="118510"/>
    <lineage>
        <taxon>Eukaryota</taxon>
        <taxon>Viridiplantae</taxon>
        <taxon>Streptophyta</taxon>
        <taxon>Embryophyta</taxon>
        <taxon>Tracheophyta</taxon>
        <taxon>Spermatophyta</taxon>
        <taxon>Magnoliopsida</taxon>
        <taxon>eudicotyledons</taxon>
        <taxon>Gunneridae</taxon>
        <taxon>Pentapetalae</taxon>
        <taxon>asterids</taxon>
        <taxon>campanulids</taxon>
        <taxon>Asterales</taxon>
        <taxon>Asteraceae</taxon>
        <taxon>Asteroideae</taxon>
        <taxon>Anthemideae</taxon>
        <taxon>Anthemidinae</taxon>
        <taxon>Tanacetum</taxon>
    </lineage>
</organism>
<dbReference type="AlphaFoldDB" id="A0A6L2KT09"/>
<gene>
    <name evidence="1" type="ORF">Tci_023143</name>
</gene>
<accession>A0A6L2KT09</accession>
<comment type="caution">
    <text evidence="1">The sequence shown here is derived from an EMBL/GenBank/DDBJ whole genome shotgun (WGS) entry which is preliminary data.</text>
</comment>
<reference evidence="1" key="1">
    <citation type="journal article" date="2019" name="Sci. Rep.">
        <title>Draft genome of Tanacetum cinerariifolium, the natural source of mosquito coil.</title>
        <authorList>
            <person name="Yamashiro T."/>
            <person name="Shiraishi A."/>
            <person name="Satake H."/>
            <person name="Nakayama K."/>
        </authorList>
    </citation>
    <scope>NUCLEOTIDE SEQUENCE</scope>
</reference>